<feature type="active site" description="Acyl-thioester intermediate" evidence="2">
    <location>
        <position position="309"/>
    </location>
</feature>
<evidence type="ECO:0000256" key="2">
    <source>
        <dbReference type="PIRSR" id="PIRSR605754-1"/>
    </source>
</evidence>
<feature type="region of interest" description="Disordered" evidence="3">
    <location>
        <begin position="62"/>
        <end position="92"/>
    </location>
</feature>
<keyword evidence="5" id="KW-1185">Reference proteome</keyword>
<evidence type="ECO:0000313" key="4">
    <source>
        <dbReference type="EMBL" id="REE56454.1"/>
    </source>
</evidence>
<feature type="active site" description="Proton donor/acceptor" evidence="2">
    <location>
        <position position="217"/>
    </location>
</feature>
<dbReference type="CDD" id="cd05826">
    <property type="entry name" value="Sortase_B"/>
    <property type="match status" value="1"/>
</dbReference>
<gene>
    <name evidence="4" type="ORF">A8990_15916</name>
</gene>
<evidence type="ECO:0000256" key="3">
    <source>
        <dbReference type="SAM" id="MobiDB-lite"/>
    </source>
</evidence>
<dbReference type="InterPro" id="IPR005754">
    <property type="entry name" value="Sortase"/>
</dbReference>
<dbReference type="RefSeq" id="WP_116192537.1">
    <property type="nucleotide sequence ID" value="NZ_QTTN01000059.1"/>
</dbReference>
<dbReference type="NCBIfam" id="TIGR03064">
    <property type="entry name" value="sortase_srtB"/>
    <property type="match status" value="1"/>
</dbReference>
<dbReference type="InterPro" id="IPR023365">
    <property type="entry name" value="Sortase_dom-sf"/>
</dbReference>
<dbReference type="OrthoDB" id="9806013at2"/>
<dbReference type="Pfam" id="PF04203">
    <property type="entry name" value="Sortase"/>
    <property type="match status" value="1"/>
</dbReference>
<keyword evidence="1" id="KW-0378">Hydrolase</keyword>
<proteinExistence type="predicted"/>
<name>A0A3D9Q6I0_9BACL</name>
<dbReference type="InterPro" id="IPR009835">
    <property type="entry name" value="SrtB"/>
</dbReference>
<dbReference type="Gene3D" id="2.40.260.10">
    <property type="entry name" value="Sortase"/>
    <property type="match status" value="1"/>
</dbReference>
<evidence type="ECO:0000313" key="5">
    <source>
        <dbReference type="Proteomes" id="UP000256304"/>
    </source>
</evidence>
<dbReference type="EMBL" id="QTTN01000059">
    <property type="protein sequence ID" value="REE56454.1"/>
    <property type="molecule type" value="Genomic_DNA"/>
</dbReference>
<accession>A0A3D9Q6I0</accession>
<dbReference type="AlphaFoldDB" id="A0A3D9Q6I0"/>
<evidence type="ECO:0000256" key="1">
    <source>
        <dbReference type="ARBA" id="ARBA00022801"/>
    </source>
</evidence>
<dbReference type="Proteomes" id="UP000256304">
    <property type="component" value="Unassembled WGS sequence"/>
</dbReference>
<feature type="compositionally biased region" description="Low complexity" evidence="3">
    <location>
        <begin position="63"/>
        <end position="92"/>
    </location>
</feature>
<sequence>MPVSAVNRMAKLLIIALLAAVFFYSVYRIVMKTVDYHNGDRLYAELSNQFETELDDELQPTHTAVTSDTPVTPVTSSTSITSITSSAPATSSTPVTTVTSVNKVEPAAPSKHDYPIPEHVKAVMAEQSKAAAELEEQKRLEANPFAKSSKLLKLNRDIVGWVKIPGTHIDYPIAQTTNNEFYLTHDFSKRNNSVGSIFMDYRNKKNFQDRNTILFGHYMKNKSMFYDVTQFKKQAYFDEHPVIYTYTPKGVQKWEIFLVYVSNADYNYLIQNFPSERKFQQYMKEIKRKAVHTRDVKLGQDQLLTLSTCSYEFKNARTVVVAKLMND</sequence>
<dbReference type="SUPFAM" id="SSF63817">
    <property type="entry name" value="Sortase"/>
    <property type="match status" value="1"/>
</dbReference>
<dbReference type="GO" id="GO:0016787">
    <property type="term" value="F:hydrolase activity"/>
    <property type="evidence" value="ECO:0007669"/>
    <property type="project" value="UniProtKB-KW"/>
</dbReference>
<organism evidence="4 5">
    <name type="scientific">Paenibacillus taihuensis</name>
    <dbReference type="NCBI Taxonomy" id="1156355"/>
    <lineage>
        <taxon>Bacteria</taxon>
        <taxon>Bacillati</taxon>
        <taxon>Bacillota</taxon>
        <taxon>Bacilli</taxon>
        <taxon>Bacillales</taxon>
        <taxon>Paenibacillaceae</taxon>
        <taxon>Paenibacillus</taxon>
    </lineage>
</organism>
<comment type="caution">
    <text evidence="4">The sequence shown here is derived from an EMBL/GenBank/DDBJ whole genome shotgun (WGS) entry which is preliminary data.</text>
</comment>
<reference evidence="4 5" key="1">
    <citation type="submission" date="2018-08" db="EMBL/GenBank/DDBJ databases">
        <title>Genomic Encyclopedia of Type Strains, Phase III (KMG-III): the genomes of soil and plant-associated and newly described type strains.</title>
        <authorList>
            <person name="Whitman W."/>
        </authorList>
    </citation>
    <scope>NUCLEOTIDE SEQUENCE [LARGE SCALE GENOMIC DNA]</scope>
    <source>
        <strain evidence="4 5">CGMCC 1.10966</strain>
    </source>
</reference>
<protein>
    <submittedName>
        <fullName evidence="4">SrtB family sortase</fullName>
    </submittedName>
</protein>